<organism evidence="1 2">
    <name type="scientific">Pedococcus ginsenosidimutans</name>
    <dbReference type="NCBI Taxonomy" id="490570"/>
    <lineage>
        <taxon>Bacteria</taxon>
        <taxon>Bacillati</taxon>
        <taxon>Actinomycetota</taxon>
        <taxon>Actinomycetes</taxon>
        <taxon>Micrococcales</taxon>
        <taxon>Intrasporangiaceae</taxon>
        <taxon>Pedococcus</taxon>
    </lineage>
</organism>
<evidence type="ECO:0000313" key="1">
    <source>
        <dbReference type="EMBL" id="GAA4731056.1"/>
    </source>
</evidence>
<gene>
    <name evidence="1" type="ORF">GCM10025782_32700</name>
</gene>
<evidence type="ECO:0000313" key="2">
    <source>
        <dbReference type="Proteomes" id="UP001500556"/>
    </source>
</evidence>
<comment type="caution">
    <text evidence="1">The sequence shown here is derived from an EMBL/GenBank/DDBJ whole genome shotgun (WGS) entry which is preliminary data.</text>
</comment>
<name>A0ABP8YIC9_9MICO</name>
<sequence>MVVVVVVVVVVVTVVVAAVVVVAAGTTEAGAGVAVAHTEASATADAVSTAGQGRTTSLLGRERAAVAASSPMRRPYPCARIVRQGQEGLPQPTEDVAVFGCRCVRV</sequence>
<dbReference type="EMBL" id="BAABLO010000012">
    <property type="protein sequence ID" value="GAA4731056.1"/>
    <property type="molecule type" value="Genomic_DNA"/>
</dbReference>
<proteinExistence type="predicted"/>
<reference evidence="2" key="1">
    <citation type="journal article" date="2019" name="Int. J. Syst. Evol. Microbiol.">
        <title>The Global Catalogue of Microorganisms (GCM) 10K type strain sequencing project: providing services to taxonomists for standard genome sequencing and annotation.</title>
        <authorList>
            <consortium name="The Broad Institute Genomics Platform"/>
            <consortium name="The Broad Institute Genome Sequencing Center for Infectious Disease"/>
            <person name="Wu L."/>
            <person name="Ma J."/>
        </authorList>
    </citation>
    <scope>NUCLEOTIDE SEQUENCE [LARGE SCALE GENOMIC DNA]</scope>
    <source>
        <strain evidence="2">JCM 18961</strain>
    </source>
</reference>
<keyword evidence="2" id="KW-1185">Reference proteome</keyword>
<protein>
    <recommendedName>
        <fullName evidence="3">Secreted protein</fullName>
    </recommendedName>
</protein>
<accession>A0ABP8YIC9</accession>
<evidence type="ECO:0008006" key="3">
    <source>
        <dbReference type="Google" id="ProtNLM"/>
    </source>
</evidence>
<dbReference type="Proteomes" id="UP001500556">
    <property type="component" value="Unassembled WGS sequence"/>
</dbReference>